<dbReference type="RefSeq" id="WP_112569803.1">
    <property type="nucleotide sequence ID" value="NZ_CP043450.1"/>
</dbReference>
<dbReference type="OrthoDB" id="9944837at2"/>
<protein>
    <submittedName>
        <fullName evidence="1">Uncharacterized protein</fullName>
    </submittedName>
</protein>
<dbReference type="KEGG" id="mrub:DEO27_003545"/>
<evidence type="ECO:0000313" key="2">
    <source>
        <dbReference type="Proteomes" id="UP000251402"/>
    </source>
</evidence>
<sequence length="69" mass="8028">MPTRIQRLVKIIESDNAAELETKTNSFLDTVDYDNLKDIHYKLLQTPIGTLYTTMIVYKQYSDTEGELK</sequence>
<name>A0A5C1HSX7_9SPHI</name>
<keyword evidence="2" id="KW-1185">Reference proteome</keyword>
<dbReference type="AlphaFoldDB" id="A0A5C1HSX7"/>
<dbReference type="Proteomes" id="UP000251402">
    <property type="component" value="Chromosome"/>
</dbReference>
<accession>A0A5C1HSX7</accession>
<gene>
    <name evidence="1" type="ORF">DEO27_003545</name>
</gene>
<reference evidence="1" key="1">
    <citation type="submission" date="2019-08" db="EMBL/GenBank/DDBJ databases">
        <title>Comparative genome analysis confer to the adaptation heavy metal polluted environment.</title>
        <authorList>
            <person name="Li Y."/>
        </authorList>
    </citation>
    <scope>NUCLEOTIDE SEQUENCE [LARGE SCALE GENOMIC DNA]</scope>
    <source>
        <strain evidence="1">P1</strain>
    </source>
</reference>
<organism evidence="1 2">
    <name type="scientific">Mucilaginibacter rubeus</name>
    <dbReference type="NCBI Taxonomy" id="2027860"/>
    <lineage>
        <taxon>Bacteria</taxon>
        <taxon>Pseudomonadati</taxon>
        <taxon>Bacteroidota</taxon>
        <taxon>Sphingobacteriia</taxon>
        <taxon>Sphingobacteriales</taxon>
        <taxon>Sphingobacteriaceae</taxon>
        <taxon>Mucilaginibacter</taxon>
    </lineage>
</organism>
<evidence type="ECO:0000313" key="1">
    <source>
        <dbReference type="EMBL" id="QEM09127.1"/>
    </source>
</evidence>
<proteinExistence type="predicted"/>
<dbReference type="EMBL" id="CP043450">
    <property type="protein sequence ID" value="QEM09127.1"/>
    <property type="molecule type" value="Genomic_DNA"/>
</dbReference>